<evidence type="ECO:0000256" key="4">
    <source>
        <dbReference type="ARBA" id="ARBA00009759"/>
    </source>
</evidence>
<dbReference type="GO" id="GO:0008934">
    <property type="term" value="F:inositol monophosphate 1-phosphatase activity"/>
    <property type="evidence" value="ECO:0007669"/>
    <property type="project" value="InterPro"/>
</dbReference>
<dbReference type="InterPro" id="IPR020583">
    <property type="entry name" value="Inositol_monoP_metal-BS"/>
</dbReference>
<comment type="catalytic activity">
    <reaction evidence="1 9">
        <text>a myo-inositol phosphate + H2O = myo-inositol + phosphate</text>
        <dbReference type="Rhea" id="RHEA:24056"/>
        <dbReference type="ChEBI" id="CHEBI:15377"/>
        <dbReference type="ChEBI" id="CHEBI:17268"/>
        <dbReference type="ChEBI" id="CHEBI:43474"/>
        <dbReference type="ChEBI" id="CHEBI:84139"/>
        <dbReference type="EC" id="3.1.3.25"/>
    </reaction>
</comment>
<sequence length="323" mass="35204">MSQFCFRLLKRLTYLLTGIGVNFKTHSAVCDRLHHLLDDKMAAPGNVATMDTRDEYFHAAVKVARKAGEEIKNAFTSEKRIQTKSSATDLVTETEEKVEKIIISTLKGKFPSHSFIGEESAAAGEKVELTDNPTWIIDPLDGTTNFVHGFPFVAVSIALSVNKEVVVGVVYNAILDQMFTGQLGKGAFMNGKPIRVSGQEDIKKCLLIGELGKSRVKEKLDKVFSNLRAFYNEENKTHGCRVLGSPALDMCQVASGSGDACYMFGAYGIDVWDIAAGGLIVRESGGVVWDTTGGPFDMMSKRVLCASSEKLARTIAEGLTQMD</sequence>
<evidence type="ECO:0000256" key="2">
    <source>
        <dbReference type="ARBA" id="ARBA00001946"/>
    </source>
</evidence>
<evidence type="ECO:0000313" key="10">
    <source>
        <dbReference type="EMBL" id="CAH1269420.1"/>
    </source>
</evidence>
<dbReference type="GO" id="GO:0007165">
    <property type="term" value="P:signal transduction"/>
    <property type="evidence" value="ECO:0007669"/>
    <property type="project" value="TreeGrafter"/>
</dbReference>
<keyword evidence="7 8" id="KW-0460">Magnesium</keyword>
<protein>
    <recommendedName>
        <fullName evidence="9">Inositol-1-monophosphatase</fullName>
        <ecNumber evidence="9">3.1.3.25</ecNumber>
    </recommendedName>
</protein>
<keyword evidence="5 8" id="KW-0479">Metal-binding</keyword>
<dbReference type="InterPro" id="IPR000760">
    <property type="entry name" value="Inositol_monophosphatase-like"/>
</dbReference>
<dbReference type="PROSITE" id="PS00630">
    <property type="entry name" value="IMP_2"/>
    <property type="match status" value="1"/>
</dbReference>
<feature type="binding site" evidence="8">
    <location>
        <position position="118"/>
    </location>
    <ligand>
        <name>Mg(2+)</name>
        <dbReference type="ChEBI" id="CHEBI:18420"/>
        <label>1</label>
        <note>catalytic</note>
    </ligand>
</feature>
<dbReference type="PRINTS" id="PR00377">
    <property type="entry name" value="IMPHPHTASES"/>
</dbReference>
<reference evidence="10" key="1">
    <citation type="submission" date="2022-01" db="EMBL/GenBank/DDBJ databases">
        <authorList>
            <person name="Braso-Vives M."/>
        </authorList>
    </citation>
    <scope>NUCLEOTIDE SEQUENCE</scope>
</reference>
<dbReference type="GO" id="GO:0046872">
    <property type="term" value="F:metal ion binding"/>
    <property type="evidence" value="ECO:0007669"/>
    <property type="project" value="UniProtKB-KW"/>
</dbReference>
<dbReference type="Proteomes" id="UP000838412">
    <property type="component" value="Chromosome 7"/>
</dbReference>
<dbReference type="FunFam" id="3.30.540.10:FF:000004">
    <property type="entry name" value="Inositol-1-monophosphatase"/>
    <property type="match status" value="1"/>
</dbReference>
<dbReference type="Gene3D" id="3.30.540.10">
    <property type="entry name" value="Fructose-1,6-Bisphosphatase, subunit A, domain 1"/>
    <property type="match status" value="1"/>
</dbReference>
<dbReference type="PANTHER" id="PTHR20854">
    <property type="entry name" value="INOSITOL MONOPHOSPHATASE"/>
    <property type="match status" value="1"/>
</dbReference>
<evidence type="ECO:0000256" key="5">
    <source>
        <dbReference type="ARBA" id="ARBA00022723"/>
    </source>
</evidence>
<dbReference type="PANTHER" id="PTHR20854:SF4">
    <property type="entry name" value="INOSITOL-1-MONOPHOSPHATASE-RELATED"/>
    <property type="match status" value="1"/>
</dbReference>
<evidence type="ECO:0000256" key="3">
    <source>
        <dbReference type="ARBA" id="ARBA00005152"/>
    </source>
</evidence>
<dbReference type="Gene3D" id="3.40.190.80">
    <property type="match status" value="1"/>
</dbReference>
<feature type="binding site" evidence="8">
    <location>
        <position position="140"/>
    </location>
    <ligand>
        <name>Mg(2+)</name>
        <dbReference type="ChEBI" id="CHEBI:18420"/>
        <label>1</label>
        <note>catalytic</note>
    </ligand>
</feature>
<dbReference type="EC" id="3.1.3.25" evidence="9"/>
<feature type="binding site" evidence="8">
    <location>
        <position position="138"/>
    </location>
    <ligand>
        <name>Mg(2+)</name>
        <dbReference type="ChEBI" id="CHEBI:18420"/>
        <label>1</label>
        <note>catalytic</note>
    </ligand>
</feature>
<gene>
    <name evidence="10" type="primary">IMPA1</name>
    <name evidence="10" type="ORF">BLAG_LOCUS22068</name>
</gene>
<dbReference type="SUPFAM" id="SSF56655">
    <property type="entry name" value="Carbohydrate phosphatase"/>
    <property type="match status" value="1"/>
</dbReference>
<comment type="similarity">
    <text evidence="4 9">Belongs to the inositol monophosphatase superfamily.</text>
</comment>
<feature type="binding site" evidence="8">
    <location>
        <position position="273"/>
    </location>
    <ligand>
        <name>Mg(2+)</name>
        <dbReference type="ChEBI" id="CHEBI:18420"/>
        <label>1</label>
        <note>catalytic</note>
    </ligand>
</feature>
<evidence type="ECO:0000313" key="11">
    <source>
        <dbReference type="Proteomes" id="UP000838412"/>
    </source>
</evidence>
<keyword evidence="6 9" id="KW-0378">Hydrolase</keyword>
<keyword evidence="11" id="KW-1185">Reference proteome</keyword>
<dbReference type="PROSITE" id="PS00629">
    <property type="entry name" value="IMP_1"/>
    <property type="match status" value="1"/>
</dbReference>
<feature type="binding site" evidence="8">
    <location>
        <position position="141"/>
    </location>
    <ligand>
        <name>Mg(2+)</name>
        <dbReference type="ChEBI" id="CHEBI:18420"/>
        <label>1</label>
        <note>catalytic</note>
    </ligand>
</feature>
<evidence type="ECO:0000256" key="7">
    <source>
        <dbReference type="ARBA" id="ARBA00022842"/>
    </source>
</evidence>
<dbReference type="GO" id="GO:0046854">
    <property type="term" value="P:phosphatidylinositol phosphate biosynthetic process"/>
    <property type="evidence" value="ECO:0007669"/>
    <property type="project" value="InterPro"/>
</dbReference>
<name>A0A8K0EUM2_BRALA</name>
<evidence type="ECO:0000256" key="8">
    <source>
        <dbReference type="PIRSR" id="PIRSR600760-2"/>
    </source>
</evidence>
<dbReference type="EMBL" id="OV696692">
    <property type="protein sequence ID" value="CAH1269420.1"/>
    <property type="molecule type" value="Genomic_DNA"/>
</dbReference>
<dbReference type="PRINTS" id="PR00378">
    <property type="entry name" value="LIIMPHPHTASE"/>
</dbReference>
<comment type="cofactor">
    <cofactor evidence="2 8 9">
        <name>Mg(2+)</name>
        <dbReference type="ChEBI" id="CHEBI:18420"/>
    </cofactor>
</comment>
<dbReference type="InterPro" id="IPR020550">
    <property type="entry name" value="Inositol_monophosphatase_CS"/>
</dbReference>
<accession>A0A8K0EUM2</accession>
<dbReference type="GO" id="GO:0006021">
    <property type="term" value="P:inositol biosynthetic process"/>
    <property type="evidence" value="ECO:0007669"/>
    <property type="project" value="UniProtKB-UniPathway"/>
</dbReference>
<dbReference type="AlphaFoldDB" id="A0A8K0EUM2"/>
<dbReference type="CDD" id="cd01639">
    <property type="entry name" value="IMPase"/>
    <property type="match status" value="1"/>
</dbReference>
<dbReference type="UniPathway" id="UPA00823">
    <property type="reaction ID" value="UER00788"/>
</dbReference>
<evidence type="ECO:0000256" key="6">
    <source>
        <dbReference type="ARBA" id="ARBA00022801"/>
    </source>
</evidence>
<dbReference type="OrthoDB" id="10254945at2759"/>
<dbReference type="InterPro" id="IPR033942">
    <property type="entry name" value="IMPase"/>
</dbReference>
<evidence type="ECO:0000256" key="9">
    <source>
        <dbReference type="RuleBase" id="RU364068"/>
    </source>
</evidence>
<evidence type="ECO:0000256" key="1">
    <source>
        <dbReference type="ARBA" id="ARBA00001033"/>
    </source>
</evidence>
<dbReference type="Pfam" id="PF00459">
    <property type="entry name" value="Inositol_P"/>
    <property type="match status" value="1"/>
</dbReference>
<proteinExistence type="inferred from homology"/>
<dbReference type="InterPro" id="IPR020552">
    <property type="entry name" value="Inositol_monoPase_Li-sen"/>
</dbReference>
<comment type="pathway">
    <text evidence="3 9">Polyol metabolism; myo-inositol biosynthesis; myo-inositol from D-glucose 6-phosphate: step 2/2.</text>
</comment>
<dbReference type="FunFam" id="3.40.190.80:FF:000002">
    <property type="entry name" value="Inositol-1-monophosphatase"/>
    <property type="match status" value="1"/>
</dbReference>
<organism evidence="10 11">
    <name type="scientific">Branchiostoma lanceolatum</name>
    <name type="common">Common lancelet</name>
    <name type="synonym">Amphioxus lanceolatum</name>
    <dbReference type="NCBI Taxonomy" id="7740"/>
    <lineage>
        <taxon>Eukaryota</taxon>
        <taxon>Metazoa</taxon>
        <taxon>Chordata</taxon>
        <taxon>Cephalochordata</taxon>
        <taxon>Leptocardii</taxon>
        <taxon>Amphioxiformes</taxon>
        <taxon>Branchiostomatidae</taxon>
        <taxon>Branchiostoma</taxon>
    </lineage>
</organism>